<reference evidence="1 2" key="1">
    <citation type="journal article" date="2024" name="J Genomics">
        <title>Draft genome sequencing and assembly of Favolaschia claudopus CIRM-BRFM 2984 isolated from oak limbs.</title>
        <authorList>
            <person name="Navarro D."/>
            <person name="Drula E."/>
            <person name="Chaduli D."/>
            <person name="Cazenave R."/>
            <person name="Ahrendt S."/>
            <person name="Wang J."/>
            <person name="Lipzen A."/>
            <person name="Daum C."/>
            <person name="Barry K."/>
            <person name="Grigoriev I.V."/>
            <person name="Favel A."/>
            <person name="Rosso M.N."/>
            <person name="Martin F."/>
        </authorList>
    </citation>
    <scope>NUCLEOTIDE SEQUENCE [LARGE SCALE GENOMIC DNA]</scope>
    <source>
        <strain evidence="1 2">CIRM-BRFM 2984</strain>
    </source>
</reference>
<dbReference type="Proteomes" id="UP001362999">
    <property type="component" value="Unassembled WGS sequence"/>
</dbReference>
<accession>A0AAW0B7C6</accession>
<organism evidence="1 2">
    <name type="scientific">Favolaschia claudopus</name>
    <dbReference type="NCBI Taxonomy" id="2862362"/>
    <lineage>
        <taxon>Eukaryota</taxon>
        <taxon>Fungi</taxon>
        <taxon>Dikarya</taxon>
        <taxon>Basidiomycota</taxon>
        <taxon>Agaricomycotina</taxon>
        <taxon>Agaricomycetes</taxon>
        <taxon>Agaricomycetidae</taxon>
        <taxon>Agaricales</taxon>
        <taxon>Marasmiineae</taxon>
        <taxon>Mycenaceae</taxon>
        <taxon>Favolaschia</taxon>
    </lineage>
</organism>
<dbReference type="AlphaFoldDB" id="A0AAW0B7C6"/>
<evidence type="ECO:0000313" key="1">
    <source>
        <dbReference type="EMBL" id="KAK7021685.1"/>
    </source>
</evidence>
<feature type="non-terminal residue" evidence="1">
    <location>
        <position position="98"/>
    </location>
</feature>
<keyword evidence="2" id="KW-1185">Reference proteome</keyword>
<dbReference type="EMBL" id="JAWWNJ010000038">
    <property type="protein sequence ID" value="KAK7021685.1"/>
    <property type="molecule type" value="Genomic_DNA"/>
</dbReference>
<protein>
    <submittedName>
        <fullName evidence="1">Uncharacterized protein</fullName>
    </submittedName>
</protein>
<comment type="caution">
    <text evidence="1">The sequence shown here is derived from an EMBL/GenBank/DDBJ whole genome shotgun (WGS) entry which is preliminary data.</text>
</comment>
<name>A0AAW0B7C6_9AGAR</name>
<gene>
    <name evidence="1" type="ORF">R3P38DRAFT_2533467</name>
</gene>
<sequence>MRSVHLGIKYPYKCRPLLSIISLDNIKIQQGFIDALKSAKLEDDDLDPDVLFRLRNPVQEILDVDPDTQLSIENYVGLDNASEKSYDNIRSNIMRRFP</sequence>
<evidence type="ECO:0000313" key="2">
    <source>
        <dbReference type="Proteomes" id="UP001362999"/>
    </source>
</evidence>
<proteinExistence type="predicted"/>